<dbReference type="KEGG" id="iod:EJO50_06525"/>
<evidence type="ECO:0000313" key="1">
    <source>
        <dbReference type="EMBL" id="AZN36163.1"/>
    </source>
</evidence>
<dbReference type="RefSeq" id="WP_125972581.1">
    <property type="nucleotide sequence ID" value="NZ_CP034433.1"/>
</dbReference>
<sequence>MINVNHWAKNYLGLLIIGIVASTPSFADKGYKMKQNNSKIEALFKQTKPVCFGRFIINAPVTAVVSWGRHVLIIK</sequence>
<protein>
    <submittedName>
        <fullName evidence="1">Uncharacterized protein</fullName>
    </submittedName>
</protein>
<dbReference type="OrthoDB" id="8722129at2"/>
<dbReference type="Proteomes" id="UP000282438">
    <property type="component" value="Chromosome"/>
</dbReference>
<proteinExistence type="predicted"/>
<keyword evidence="2" id="KW-1185">Reference proteome</keyword>
<name>A0A3S8ZRN7_9NEIS</name>
<organism evidence="1 2">
    <name type="scientific">Iodobacter ciconiae</name>
    <dbReference type="NCBI Taxonomy" id="2496266"/>
    <lineage>
        <taxon>Bacteria</taxon>
        <taxon>Pseudomonadati</taxon>
        <taxon>Pseudomonadota</taxon>
        <taxon>Betaproteobacteria</taxon>
        <taxon>Neisseriales</taxon>
        <taxon>Chitinibacteraceae</taxon>
        <taxon>Iodobacter</taxon>
    </lineage>
</organism>
<dbReference type="AlphaFoldDB" id="A0A3S8ZRN7"/>
<reference evidence="1 2" key="1">
    <citation type="submission" date="2018-12" db="EMBL/GenBank/DDBJ databases">
        <title>Complete genome sequence of Iodobacter sp. H11R3.</title>
        <authorList>
            <person name="Bae J.-W."/>
        </authorList>
    </citation>
    <scope>NUCLEOTIDE SEQUENCE [LARGE SCALE GENOMIC DNA]</scope>
    <source>
        <strain evidence="1 2">H11R3</strain>
    </source>
</reference>
<gene>
    <name evidence="1" type="ORF">EJO50_06525</name>
</gene>
<evidence type="ECO:0000313" key="2">
    <source>
        <dbReference type="Proteomes" id="UP000282438"/>
    </source>
</evidence>
<dbReference type="EMBL" id="CP034433">
    <property type="protein sequence ID" value="AZN36163.1"/>
    <property type="molecule type" value="Genomic_DNA"/>
</dbReference>
<accession>A0A3S8ZRN7</accession>